<dbReference type="GO" id="GO:0005576">
    <property type="term" value="C:extracellular region"/>
    <property type="evidence" value="ECO:0007669"/>
    <property type="project" value="TreeGrafter"/>
</dbReference>
<reference evidence="2 3" key="1">
    <citation type="submission" date="2020-04" db="EMBL/GenBank/DDBJ databases">
        <title>MicrobeNet Type strains.</title>
        <authorList>
            <person name="Nicholson A.C."/>
        </authorList>
    </citation>
    <scope>NUCLEOTIDE SEQUENCE [LARGE SCALE GENOMIC DNA]</scope>
    <source>
        <strain evidence="2 3">JCM 3332</strain>
    </source>
</reference>
<dbReference type="Proteomes" id="UP000570678">
    <property type="component" value="Unassembled WGS sequence"/>
</dbReference>
<dbReference type="PANTHER" id="PTHR33371:SF16">
    <property type="entry name" value="MCE-FAMILY PROTEIN MCE3F"/>
    <property type="match status" value="1"/>
</dbReference>
<dbReference type="PANTHER" id="PTHR33371">
    <property type="entry name" value="INTERMEMBRANE PHOSPHOLIPID TRANSPORT SYSTEM BINDING PROTEIN MLAD-RELATED"/>
    <property type="match status" value="1"/>
</dbReference>
<protein>
    <submittedName>
        <fullName evidence="2">MCE family protein</fullName>
    </submittedName>
</protein>
<name>A0A846YU09_9NOCA</name>
<evidence type="ECO:0000313" key="3">
    <source>
        <dbReference type="Proteomes" id="UP000570678"/>
    </source>
</evidence>
<evidence type="ECO:0000259" key="1">
    <source>
        <dbReference type="Pfam" id="PF02470"/>
    </source>
</evidence>
<accession>A0A846YU09</accession>
<dbReference type="EMBL" id="JAAXOT010000038">
    <property type="protein sequence ID" value="NKY61030.1"/>
    <property type="molecule type" value="Genomic_DNA"/>
</dbReference>
<dbReference type="AlphaFoldDB" id="A0A846YU09"/>
<dbReference type="InterPro" id="IPR003399">
    <property type="entry name" value="Mce/MlaD"/>
</dbReference>
<dbReference type="RefSeq" id="WP_063916134.1">
    <property type="nucleotide sequence ID" value="NZ_JAAXOT010000038.1"/>
</dbReference>
<dbReference type="InterPro" id="IPR052336">
    <property type="entry name" value="MlaD_Phospholipid_Transporter"/>
</dbReference>
<proteinExistence type="predicted"/>
<sequence>MTRGMWISLASIVAILVLGTTYLTREVAGIEVFTGHTGVTMTLARTAGVAVGSPVLLRGIEVGRVDSMSYGPGGVDLGLEIGEEHSIPVHTAVRIENLSALGEPYIDFRPDTGAGPYLRDGQHIDAEVVELPVALPEMSRSVVDLLHQLDPVVLASLTNTLDRSLAGTDRVVPELSRSTELLAATLLSRLPAMRQLLTDLQDVGSDMAWVEPSARASAPLWTLFAQRFSEIVDSLAGISNVGDTPAMYLEGDGLVPVLSGVTEWLEREGPGLAELAPVLRPLAAPAGPSMDISALITQALGSVGADGSVHLQITVR</sequence>
<feature type="domain" description="Mce/MlaD" evidence="1">
    <location>
        <begin position="38"/>
        <end position="110"/>
    </location>
</feature>
<comment type="caution">
    <text evidence="2">The sequence shown here is derived from an EMBL/GenBank/DDBJ whole genome shotgun (WGS) entry which is preliminary data.</text>
</comment>
<evidence type="ECO:0000313" key="2">
    <source>
        <dbReference type="EMBL" id="NKY61030.1"/>
    </source>
</evidence>
<dbReference type="Pfam" id="PF02470">
    <property type="entry name" value="MlaD"/>
    <property type="match status" value="1"/>
</dbReference>
<keyword evidence="3" id="KW-1185">Reference proteome</keyword>
<organism evidence="2 3">
    <name type="scientific">Nocardia flavorosea</name>
    <dbReference type="NCBI Taxonomy" id="53429"/>
    <lineage>
        <taxon>Bacteria</taxon>
        <taxon>Bacillati</taxon>
        <taxon>Actinomycetota</taxon>
        <taxon>Actinomycetes</taxon>
        <taxon>Mycobacteriales</taxon>
        <taxon>Nocardiaceae</taxon>
        <taxon>Nocardia</taxon>
    </lineage>
</organism>
<gene>
    <name evidence="2" type="ORF">HGA15_33830</name>
</gene>